<evidence type="ECO:0000256" key="2">
    <source>
        <dbReference type="ARBA" id="ARBA00022908"/>
    </source>
</evidence>
<feature type="compositionally biased region" description="Low complexity" evidence="5">
    <location>
        <begin position="46"/>
        <end position="55"/>
    </location>
</feature>
<dbReference type="Pfam" id="PF00589">
    <property type="entry name" value="Phage_integrase"/>
    <property type="match status" value="1"/>
</dbReference>
<dbReference type="GO" id="GO:0015074">
    <property type="term" value="P:DNA integration"/>
    <property type="evidence" value="ECO:0007669"/>
    <property type="project" value="UniProtKB-KW"/>
</dbReference>
<sequence length="340" mass="37632">MFIQLTAPTARMSNTPWPERVRTLRQPEHPRPLAPASTPPANDPHSPTQRSTSQPTPNPPQTTPATCQFMLERAQWAQELAARYAPSTVSGIVTLLSIVLTEAVNERMIAHNPIQGLRLGQLGAGHHDGSGTDRPIPTAGQVRQIGARVRRLGGRDMEIMVITAAWTGMRWGELAGLARGNCRTGDGYLVIDPDVGSLHEVGARLWLGPPKSRAAARRIDLPTFLAELLEEVMAGHDQDQVFVASRGGWLRRSHFCRRVWRPACDGGLAPGSTEPPILTGAVFHGLRHHHKTVLDELDVPEVIKHERMGHKMKGIQGVYSHVIDAMRRRLVTRLQRRWRG</sequence>
<name>A0A5C4J3Y9_9ACTN</name>
<proteinExistence type="inferred from homology"/>
<dbReference type="EMBL" id="VCKW01000249">
    <property type="protein sequence ID" value="TMQ90941.1"/>
    <property type="molecule type" value="Genomic_DNA"/>
</dbReference>
<dbReference type="PROSITE" id="PS50096">
    <property type="entry name" value="IQ"/>
    <property type="match status" value="1"/>
</dbReference>
<dbReference type="InterPro" id="IPR010998">
    <property type="entry name" value="Integrase_recombinase_N"/>
</dbReference>
<reference evidence="7 8" key="1">
    <citation type="submission" date="2019-05" db="EMBL/GenBank/DDBJ databases">
        <title>Draft genome sequence of Actinomadura sp. 14C53.</title>
        <authorList>
            <person name="Saricaoglu S."/>
            <person name="Isik K."/>
        </authorList>
    </citation>
    <scope>NUCLEOTIDE SEQUENCE [LARGE SCALE GENOMIC DNA]</scope>
    <source>
        <strain evidence="7 8">14C53</strain>
    </source>
</reference>
<dbReference type="InterPro" id="IPR013762">
    <property type="entry name" value="Integrase-like_cat_sf"/>
</dbReference>
<dbReference type="PANTHER" id="PTHR30629:SF2">
    <property type="entry name" value="PROPHAGE INTEGRASE INTS-RELATED"/>
    <property type="match status" value="1"/>
</dbReference>
<dbReference type="PROSITE" id="PS51898">
    <property type="entry name" value="TYR_RECOMBINASE"/>
    <property type="match status" value="1"/>
</dbReference>
<organism evidence="7 8">
    <name type="scientific">Actinomadura soli</name>
    <dbReference type="NCBI Taxonomy" id="2508997"/>
    <lineage>
        <taxon>Bacteria</taxon>
        <taxon>Bacillati</taxon>
        <taxon>Actinomycetota</taxon>
        <taxon>Actinomycetes</taxon>
        <taxon>Streptosporangiales</taxon>
        <taxon>Thermomonosporaceae</taxon>
        <taxon>Actinomadura</taxon>
    </lineage>
</organism>
<dbReference type="AlphaFoldDB" id="A0A5C4J3Y9"/>
<keyword evidence="3" id="KW-0238">DNA-binding</keyword>
<dbReference type="Gene3D" id="1.10.150.130">
    <property type="match status" value="1"/>
</dbReference>
<feature type="compositionally biased region" description="Basic and acidic residues" evidence="5">
    <location>
        <begin position="19"/>
        <end position="31"/>
    </location>
</feature>
<keyword evidence="2" id="KW-0229">DNA integration</keyword>
<dbReference type="PANTHER" id="PTHR30629">
    <property type="entry name" value="PROPHAGE INTEGRASE"/>
    <property type="match status" value="1"/>
</dbReference>
<dbReference type="GO" id="GO:0006310">
    <property type="term" value="P:DNA recombination"/>
    <property type="evidence" value="ECO:0007669"/>
    <property type="project" value="UniProtKB-KW"/>
</dbReference>
<dbReference type="GO" id="GO:0003677">
    <property type="term" value="F:DNA binding"/>
    <property type="evidence" value="ECO:0007669"/>
    <property type="project" value="UniProtKB-KW"/>
</dbReference>
<accession>A0A5C4J3Y9</accession>
<evidence type="ECO:0000259" key="6">
    <source>
        <dbReference type="PROSITE" id="PS51898"/>
    </source>
</evidence>
<comment type="similarity">
    <text evidence="1">Belongs to the 'phage' integrase family.</text>
</comment>
<keyword evidence="8" id="KW-1185">Reference proteome</keyword>
<dbReference type="OrthoDB" id="4529782at2"/>
<feature type="domain" description="Tyr recombinase" evidence="6">
    <location>
        <begin position="132"/>
        <end position="332"/>
    </location>
</feature>
<protein>
    <recommendedName>
        <fullName evidence="6">Tyr recombinase domain-containing protein</fullName>
    </recommendedName>
</protein>
<evidence type="ECO:0000256" key="5">
    <source>
        <dbReference type="SAM" id="MobiDB-lite"/>
    </source>
</evidence>
<feature type="region of interest" description="Disordered" evidence="5">
    <location>
        <begin position="1"/>
        <end position="65"/>
    </location>
</feature>
<dbReference type="Proteomes" id="UP000309174">
    <property type="component" value="Unassembled WGS sequence"/>
</dbReference>
<dbReference type="SUPFAM" id="SSF56349">
    <property type="entry name" value="DNA breaking-rejoining enzymes"/>
    <property type="match status" value="1"/>
</dbReference>
<evidence type="ECO:0000313" key="8">
    <source>
        <dbReference type="Proteomes" id="UP000309174"/>
    </source>
</evidence>
<evidence type="ECO:0000256" key="4">
    <source>
        <dbReference type="ARBA" id="ARBA00023172"/>
    </source>
</evidence>
<evidence type="ECO:0000256" key="1">
    <source>
        <dbReference type="ARBA" id="ARBA00008857"/>
    </source>
</evidence>
<evidence type="ECO:0000256" key="3">
    <source>
        <dbReference type="ARBA" id="ARBA00023125"/>
    </source>
</evidence>
<dbReference type="InterPro" id="IPR002104">
    <property type="entry name" value="Integrase_catalytic"/>
</dbReference>
<dbReference type="InterPro" id="IPR050808">
    <property type="entry name" value="Phage_Integrase"/>
</dbReference>
<dbReference type="InterPro" id="IPR011010">
    <property type="entry name" value="DNA_brk_join_enz"/>
</dbReference>
<gene>
    <name evidence="7" type="ORF">ETD83_33255</name>
</gene>
<dbReference type="Gene3D" id="1.10.443.10">
    <property type="entry name" value="Intergrase catalytic core"/>
    <property type="match status" value="1"/>
</dbReference>
<keyword evidence="4" id="KW-0233">DNA recombination</keyword>
<evidence type="ECO:0000313" key="7">
    <source>
        <dbReference type="EMBL" id="TMQ90941.1"/>
    </source>
</evidence>
<comment type="caution">
    <text evidence="7">The sequence shown here is derived from an EMBL/GenBank/DDBJ whole genome shotgun (WGS) entry which is preliminary data.</text>
</comment>